<evidence type="ECO:0000256" key="1">
    <source>
        <dbReference type="ARBA" id="ARBA00023015"/>
    </source>
</evidence>
<dbReference type="PRINTS" id="PR00037">
    <property type="entry name" value="HTHLACR"/>
</dbReference>
<dbReference type="Gene3D" id="1.10.10.10">
    <property type="entry name" value="Winged helix-like DNA-binding domain superfamily/Winged helix DNA-binding domain"/>
    <property type="match status" value="1"/>
</dbReference>
<evidence type="ECO:0000313" key="4">
    <source>
        <dbReference type="EMBL" id="ADI16062.1"/>
    </source>
</evidence>
<dbReference type="SUPFAM" id="SSF46785">
    <property type="entry name" value="Winged helix' DNA-binding domain"/>
    <property type="match status" value="1"/>
</dbReference>
<reference evidence="4 5" key="2">
    <citation type="journal article" date="2011" name="Stand. Genomic Sci.">
        <title>Complete genome sequence of Truepera radiovictrix type strain (RQ-24).</title>
        <authorList>
            <person name="Ivanova N."/>
            <person name="Rohde C."/>
            <person name="Munk C."/>
            <person name="Nolan M."/>
            <person name="Lucas S."/>
            <person name="Del Rio T.G."/>
            <person name="Tice H."/>
            <person name="Deshpande S."/>
            <person name="Cheng J.F."/>
            <person name="Tapia R."/>
            <person name="Han C."/>
            <person name="Goodwin L."/>
            <person name="Pitluck S."/>
            <person name="Liolios K."/>
            <person name="Mavromatis K."/>
            <person name="Mikhailova N."/>
            <person name="Pati A."/>
            <person name="Chen A."/>
            <person name="Palaniappan K."/>
            <person name="Land M."/>
            <person name="Hauser L."/>
            <person name="Chang Y.J."/>
            <person name="Jeffries C.D."/>
            <person name="Brambilla E."/>
            <person name="Rohde M."/>
            <person name="Goker M."/>
            <person name="Tindall B.J."/>
            <person name="Woyke T."/>
            <person name="Bristow J."/>
            <person name="Eisen J.A."/>
            <person name="Markowitz V."/>
            <person name="Hugenholtz P."/>
            <person name="Kyrpides N.C."/>
            <person name="Klenk H.P."/>
            <person name="Lapidus A."/>
        </authorList>
    </citation>
    <scope>NUCLEOTIDE SEQUENCE [LARGE SCALE GENOMIC DNA]</scope>
    <source>
        <strain evidence="5">DSM 17093 / CIP 108686 / LMG 22925 / RQ-24</strain>
    </source>
</reference>
<dbReference type="InterPro" id="IPR036390">
    <property type="entry name" value="WH_DNA-bd_sf"/>
</dbReference>
<dbReference type="PANTHER" id="PTHR30363:SF44">
    <property type="entry name" value="AGA OPERON TRANSCRIPTIONAL REPRESSOR-RELATED"/>
    <property type="match status" value="1"/>
</dbReference>
<evidence type="ECO:0000259" key="3">
    <source>
        <dbReference type="PROSITE" id="PS51000"/>
    </source>
</evidence>
<keyword evidence="2" id="KW-0804">Transcription</keyword>
<dbReference type="eggNOG" id="COG1349">
    <property type="taxonomic scope" value="Bacteria"/>
</dbReference>
<dbReference type="HOGENOM" id="CLU_060699_1_3_0"/>
<name>D7CWB2_TRURR</name>
<dbReference type="AlphaFoldDB" id="D7CWB2"/>
<dbReference type="PROSITE" id="PS51000">
    <property type="entry name" value="HTH_DEOR_2"/>
    <property type="match status" value="1"/>
</dbReference>
<dbReference type="InterPro" id="IPR036388">
    <property type="entry name" value="WH-like_DNA-bd_sf"/>
</dbReference>
<sequence>MPAERHQYILRLALTERIVRIKDLAKRLGVHEMTIRRDLDLLAEQGLLQRVHGGARLMQQAGAEVAYAMRATQQVGAKARIARAARALISDGDTVGFDASTTALTLAQALGSAPIHAVVTGLDVANVLAAAKVPFTLVGGTFHERARSFVGSLVTGALARFHLDKVFFSAKGLTVSAGFTDAHLPEVEVKERLIATAGTVVALIDHTKLGREAFCQIVPLERIDVLITDEVPPEELRAALEAADIRLIVAEEAP</sequence>
<dbReference type="InterPro" id="IPR037171">
    <property type="entry name" value="NagB/RpiA_transferase-like"/>
</dbReference>
<dbReference type="KEGG" id="tra:Trad_2968"/>
<dbReference type="SMART" id="SM00420">
    <property type="entry name" value="HTH_DEOR"/>
    <property type="match status" value="1"/>
</dbReference>
<proteinExistence type="predicted"/>
<feature type="domain" description="HTH deoR-type" evidence="3">
    <location>
        <begin position="2"/>
        <end position="57"/>
    </location>
</feature>
<gene>
    <name evidence="4" type="ordered locus">Trad_2968</name>
</gene>
<keyword evidence="1" id="KW-0805">Transcription regulation</keyword>
<dbReference type="InterPro" id="IPR050313">
    <property type="entry name" value="Carb_Metab_HTH_regulators"/>
</dbReference>
<accession>D7CWB2</accession>
<dbReference type="SUPFAM" id="SSF100950">
    <property type="entry name" value="NagB/RpiA/CoA transferase-like"/>
    <property type="match status" value="1"/>
</dbReference>
<dbReference type="SMART" id="SM01134">
    <property type="entry name" value="DeoRC"/>
    <property type="match status" value="1"/>
</dbReference>
<protein>
    <submittedName>
        <fullName evidence="4">Transcriptional regulator, DeoR family</fullName>
    </submittedName>
</protein>
<dbReference type="EMBL" id="CP002049">
    <property type="protein sequence ID" value="ADI16062.1"/>
    <property type="molecule type" value="Genomic_DNA"/>
</dbReference>
<dbReference type="Pfam" id="PF00455">
    <property type="entry name" value="DeoRC"/>
    <property type="match status" value="1"/>
</dbReference>
<dbReference type="InterPro" id="IPR014036">
    <property type="entry name" value="DeoR-like_C"/>
</dbReference>
<evidence type="ECO:0000256" key="2">
    <source>
        <dbReference type="ARBA" id="ARBA00023163"/>
    </source>
</evidence>
<dbReference type="STRING" id="649638.Trad_2968"/>
<dbReference type="Pfam" id="PF08220">
    <property type="entry name" value="HTH_DeoR"/>
    <property type="match status" value="1"/>
</dbReference>
<evidence type="ECO:0000313" key="5">
    <source>
        <dbReference type="Proteomes" id="UP000000379"/>
    </source>
</evidence>
<dbReference type="Proteomes" id="UP000000379">
    <property type="component" value="Chromosome"/>
</dbReference>
<keyword evidence="5" id="KW-1185">Reference proteome</keyword>
<dbReference type="InterPro" id="IPR001034">
    <property type="entry name" value="DeoR_HTH"/>
</dbReference>
<organism evidence="4 5">
    <name type="scientific">Truepera radiovictrix (strain DSM 17093 / CIP 108686 / LMG 22925 / RQ-24)</name>
    <dbReference type="NCBI Taxonomy" id="649638"/>
    <lineage>
        <taxon>Bacteria</taxon>
        <taxon>Thermotogati</taxon>
        <taxon>Deinococcota</taxon>
        <taxon>Deinococci</taxon>
        <taxon>Trueperales</taxon>
        <taxon>Trueperaceae</taxon>
        <taxon>Truepera</taxon>
    </lineage>
</organism>
<dbReference type="Gene3D" id="3.40.50.1360">
    <property type="match status" value="1"/>
</dbReference>
<reference evidence="5" key="1">
    <citation type="submission" date="2010-05" db="EMBL/GenBank/DDBJ databases">
        <title>The complete genome of Truepera radiovictris DSM 17093.</title>
        <authorList>
            <consortium name="US DOE Joint Genome Institute (JGI-PGF)"/>
            <person name="Lucas S."/>
            <person name="Copeland A."/>
            <person name="Lapidus A."/>
            <person name="Glavina del Rio T."/>
            <person name="Dalin E."/>
            <person name="Tice H."/>
            <person name="Bruce D."/>
            <person name="Goodwin L."/>
            <person name="Pitluck S."/>
            <person name="Kyrpides N."/>
            <person name="Mavromatis K."/>
            <person name="Ovchinnikova G."/>
            <person name="Munk A.C."/>
            <person name="Detter J.C."/>
            <person name="Han C."/>
            <person name="Tapia R."/>
            <person name="Land M."/>
            <person name="Hauser L."/>
            <person name="Markowitz V."/>
            <person name="Cheng J.-F."/>
            <person name="Hugenholtz P."/>
            <person name="Woyke T."/>
            <person name="Wu D."/>
            <person name="Tindall B."/>
            <person name="Pomrenke H.G."/>
            <person name="Brambilla E."/>
            <person name="Klenk H.-P."/>
            <person name="Eisen J.A."/>
        </authorList>
    </citation>
    <scope>NUCLEOTIDE SEQUENCE [LARGE SCALE GENOMIC DNA]</scope>
    <source>
        <strain evidence="5">DSM 17093 / CIP 108686 / LMG 22925 / RQ-24</strain>
    </source>
</reference>
<dbReference type="PANTHER" id="PTHR30363">
    <property type="entry name" value="HTH-TYPE TRANSCRIPTIONAL REGULATOR SRLR-RELATED"/>
    <property type="match status" value="1"/>
</dbReference>
<dbReference type="GO" id="GO:0003700">
    <property type="term" value="F:DNA-binding transcription factor activity"/>
    <property type="evidence" value="ECO:0007669"/>
    <property type="project" value="InterPro"/>
</dbReference>